<dbReference type="EMBL" id="QTJV01000004">
    <property type="protein sequence ID" value="RFM34349.1"/>
    <property type="molecule type" value="Genomic_DNA"/>
</dbReference>
<reference evidence="5 6" key="1">
    <citation type="submission" date="2018-08" db="EMBL/GenBank/DDBJ databases">
        <title>Chitinophaga sp. K20C18050901, a novel bacterium isolated from forest soil.</title>
        <authorList>
            <person name="Wang C."/>
        </authorList>
    </citation>
    <scope>NUCLEOTIDE SEQUENCE [LARGE SCALE GENOMIC DNA]</scope>
    <source>
        <strain evidence="5 6">K20C18050901</strain>
    </source>
</reference>
<evidence type="ECO:0000256" key="4">
    <source>
        <dbReference type="SAM" id="SignalP"/>
    </source>
</evidence>
<evidence type="ECO:0000256" key="1">
    <source>
        <dbReference type="ARBA" id="ARBA00022737"/>
    </source>
</evidence>
<keyword evidence="6" id="KW-1185">Reference proteome</keyword>
<name>A0A3E1P2D7_9BACT</name>
<dbReference type="Gene3D" id="1.25.40.10">
    <property type="entry name" value="Tetratricopeptide repeat domain"/>
    <property type="match status" value="1"/>
</dbReference>
<dbReference type="PANTHER" id="PTHR44858">
    <property type="entry name" value="TETRATRICOPEPTIDE REPEAT PROTEIN 6"/>
    <property type="match status" value="1"/>
</dbReference>
<dbReference type="InterPro" id="IPR019734">
    <property type="entry name" value="TPR_rpt"/>
</dbReference>
<gene>
    <name evidence="5" type="ORF">DXN04_13785</name>
</gene>
<sequence>MQKITLLLLLSICMGQAAMAQADRDTADARYKTAIAMMEDGKPAAAIPLLEEAIRLNPDEWAYHYEIAYSKYMQQDYNGAVEILKKLIKRKDINSRVYQLLGNAYDLSGKRDKALDAYEKGLKVFPAAGNLYLERGVMEVNVKDYTKAMSYFEKGIEVDPMFPSNYYWASKIFLGTQEEVWGMIYGEIFLNLERGSKRTDEISRQLYLTYKGEIQFKDDTSVSVSFCKQNTMAVSPDGKLHLPFGIAVYEPLLLISLAGEKIISLPALNRIRTRFVENYQTMPLAKSNPVVLFDYEQQVKEAGYLEAYNYWILAEGDEKQFEEWRSEHKKEWEEFITWFKKNPLKITEENKFYRGKY</sequence>
<evidence type="ECO:0000256" key="2">
    <source>
        <dbReference type="ARBA" id="ARBA00022803"/>
    </source>
</evidence>
<feature type="repeat" description="TPR" evidence="3">
    <location>
        <begin position="129"/>
        <end position="162"/>
    </location>
</feature>
<dbReference type="SMART" id="SM00028">
    <property type="entry name" value="TPR"/>
    <property type="match status" value="4"/>
</dbReference>
<dbReference type="PROSITE" id="PS50005">
    <property type="entry name" value="TPR"/>
    <property type="match status" value="3"/>
</dbReference>
<dbReference type="InterPro" id="IPR011990">
    <property type="entry name" value="TPR-like_helical_dom_sf"/>
</dbReference>
<evidence type="ECO:0000256" key="3">
    <source>
        <dbReference type="PROSITE-ProRule" id="PRU00339"/>
    </source>
</evidence>
<dbReference type="PANTHER" id="PTHR44858:SF1">
    <property type="entry name" value="UDP-N-ACETYLGLUCOSAMINE--PEPTIDE N-ACETYLGLUCOSAMINYLTRANSFERASE SPINDLY-RELATED"/>
    <property type="match status" value="1"/>
</dbReference>
<keyword evidence="1" id="KW-0677">Repeat</keyword>
<evidence type="ECO:0000313" key="5">
    <source>
        <dbReference type="EMBL" id="RFM34349.1"/>
    </source>
</evidence>
<dbReference type="SUPFAM" id="SSF48452">
    <property type="entry name" value="TPR-like"/>
    <property type="match status" value="1"/>
</dbReference>
<dbReference type="AlphaFoldDB" id="A0A3E1P2D7"/>
<organism evidence="5 6">
    <name type="scientific">Chitinophaga silvisoli</name>
    <dbReference type="NCBI Taxonomy" id="2291814"/>
    <lineage>
        <taxon>Bacteria</taxon>
        <taxon>Pseudomonadati</taxon>
        <taxon>Bacteroidota</taxon>
        <taxon>Chitinophagia</taxon>
        <taxon>Chitinophagales</taxon>
        <taxon>Chitinophagaceae</taxon>
        <taxon>Chitinophaga</taxon>
    </lineage>
</organism>
<evidence type="ECO:0000313" key="6">
    <source>
        <dbReference type="Proteomes" id="UP000261174"/>
    </source>
</evidence>
<feature type="repeat" description="TPR" evidence="3">
    <location>
        <begin position="95"/>
        <end position="128"/>
    </location>
</feature>
<keyword evidence="4" id="KW-0732">Signal</keyword>
<comment type="caution">
    <text evidence="5">The sequence shown here is derived from an EMBL/GenBank/DDBJ whole genome shotgun (WGS) entry which is preliminary data.</text>
</comment>
<protein>
    <submittedName>
        <fullName evidence="5">Tetratricopeptide repeat protein</fullName>
    </submittedName>
</protein>
<dbReference type="Pfam" id="PF14559">
    <property type="entry name" value="TPR_19"/>
    <property type="match status" value="1"/>
</dbReference>
<feature type="repeat" description="TPR" evidence="3">
    <location>
        <begin position="27"/>
        <end position="60"/>
    </location>
</feature>
<dbReference type="Pfam" id="PF13181">
    <property type="entry name" value="TPR_8"/>
    <property type="match status" value="1"/>
</dbReference>
<keyword evidence="2 3" id="KW-0802">TPR repeat</keyword>
<dbReference type="InterPro" id="IPR050498">
    <property type="entry name" value="Ycf3"/>
</dbReference>
<feature type="chain" id="PRO_5017694822" evidence="4">
    <location>
        <begin position="23"/>
        <end position="357"/>
    </location>
</feature>
<proteinExistence type="predicted"/>
<dbReference type="Proteomes" id="UP000261174">
    <property type="component" value="Unassembled WGS sequence"/>
</dbReference>
<feature type="signal peptide" evidence="4">
    <location>
        <begin position="1"/>
        <end position="22"/>
    </location>
</feature>
<accession>A0A3E1P2D7</accession>